<dbReference type="EMBL" id="PVTD01000011">
    <property type="protein sequence ID" value="PRY20930.1"/>
    <property type="molecule type" value="Genomic_DNA"/>
</dbReference>
<protein>
    <submittedName>
        <fullName evidence="2">Quinol monooxygenase YgiN</fullName>
    </submittedName>
</protein>
<dbReference type="SUPFAM" id="SSF54909">
    <property type="entry name" value="Dimeric alpha+beta barrel"/>
    <property type="match status" value="1"/>
</dbReference>
<keyword evidence="3" id="KW-1185">Reference proteome</keyword>
<dbReference type="InterPro" id="IPR011008">
    <property type="entry name" value="Dimeric_a/b-barrel"/>
</dbReference>
<gene>
    <name evidence="2" type="ORF">CLV78_11184</name>
</gene>
<evidence type="ECO:0000259" key="1">
    <source>
        <dbReference type="PROSITE" id="PS51725"/>
    </source>
</evidence>
<dbReference type="InterPro" id="IPR007138">
    <property type="entry name" value="ABM_dom"/>
</dbReference>
<dbReference type="Gene3D" id="3.30.70.100">
    <property type="match status" value="1"/>
</dbReference>
<sequence length="96" mass="10709">MFAVTVIFRTAPGAMEAFLPLMRANAATSLAEEPGCRVFDVCTDPSRPDEVFLYEIYDSEEAFQIHLKSAHFLEFDASVAAMVVKKTVATYREVAR</sequence>
<evidence type="ECO:0000313" key="3">
    <source>
        <dbReference type="Proteomes" id="UP000239480"/>
    </source>
</evidence>
<dbReference type="GO" id="GO:0005829">
    <property type="term" value="C:cytosol"/>
    <property type="evidence" value="ECO:0007669"/>
    <property type="project" value="TreeGrafter"/>
</dbReference>
<dbReference type="PROSITE" id="PS51725">
    <property type="entry name" value="ABM"/>
    <property type="match status" value="1"/>
</dbReference>
<name>A0A2T0RIK2_9RHOB</name>
<keyword evidence="2" id="KW-0560">Oxidoreductase</keyword>
<proteinExistence type="predicted"/>
<evidence type="ECO:0000313" key="2">
    <source>
        <dbReference type="EMBL" id="PRY20930.1"/>
    </source>
</evidence>
<reference evidence="2 3" key="1">
    <citation type="submission" date="2018-03" db="EMBL/GenBank/DDBJ databases">
        <title>Genomic Encyclopedia of Archaeal and Bacterial Type Strains, Phase II (KMG-II): from individual species to whole genera.</title>
        <authorList>
            <person name="Goeker M."/>
        </authorList>
    </citation>
    <scope>NUCLEOTIDE SEQUENCE [LARGE SCALE GENOMIC DNA]</scope>
    <source>
        <strain evidence="2 3">DSM 29328</strain>
    </source>
</reference>
<dbReference type="Proteomes" id="UP000239480">
    <property type="component" value="Unassembled WGS sequence"/>
</dbReference>
<dbReference type="OrthoDB" id="9812754at2"/>
<dbReference type="PANTHER" id="PTHR33336">
    <property type="entry name" value="QUINOL MONOOXYGENASE YGIN-RELATED"/>
    <property type="match status" value="1"/>
</dbReference>
<dbReference type="AlphaFoldDB" id="A0A2T0RIK2"/>
<dbReference type="PANTHER" id="PTHR33336:SF3">
    <property type="entry name" value="ABM DOMAIN-CONTAINING PROTEIN"/>
    <property type="match status" value="1"/>
</dbReference>
<dbReference type="InterPro" id="IPR050744">
    <property type="entry name" value="AI-2_Isomerase_LsrG"/>
</dbReference>
<dbReference type="GO" id="GO:0004497">
    <property type="term" value="F:monooxygenase activity"/>
    <property type="evidence" value="ECO:0007669"/>
    <property type="project" value="UniProtKB-KW"/>
</dbReference>
<dbReference type="Pfam" id="PF03992">
    <property type="entry name" value="ABM"/>
    <property type="match status" value="1"/>
</dbReference>
<organism evidence="2 3">
    <name type="scientific">Aliiruegeria haliotis</name>
    <dbReference type="NCBI Taxonomy" id="1280846"/>
    <lineage>
        <taxon>Bacteria</taxon>
        <taxon>Pseudomonadati</taxon>
        <taxon>Pseudomonadota</taxon>
        <taxon>Alphaproteobacteria</taxon>
        <taxon>Rhodobacterales</taxon>
        <taxon>Roseobacteraceae</taxon>
        <taxon>Aliiruegeria</taxon>
    </lineage>
</organism>
<dbReference type="RefSeq" id="WP_106207314.1">
    <property type="nucleotide sequence ID" value="NZ_PVTD01000011.1"/>
</dbReference>
<feature type="domain" description="ABM" evidence="1">
    <location>
        <begin position="2"/>
        <end position="94"/>
    </location>
</feature>
<keyword evidence="2" id="KW-0503">Monooxygenase</keyword>
<accession>A0A2T0RIK2</accession>
<comment type="caution">
    <text evidence="2">The sequence shown here is derived from an EMBL/GenBank/DDBJ whole genome shotgun (WGS) entry which is preliminary data.</text>
</comment>